<evidence type="ECO:0000256" key="6">
    <source>
        <dbReference type="ARBA" id="ARBA00023145"/>
    </source>
</evidence>
<gene>
    <name evidence="10" type="ORF">PROFUN_05261</name>
</gene>
<keyword evidence="2 7" id="KW-0479">Metal-binding</keyword>
<evidence type="ECO:0000313" key="11">
    <source>
        <dbReference type="Proteomes" id="UP000241769"/>
    </source>
</evidence>
<keyword evidence="8" id="KW-1133">Transmembrane helix</keyword>
<organism evidence="10 11">
    <name type="scientific">Planoprotostelium fungivorum</name>
    <dbReference type="NCBI Taxonomy" id="1890364"/>
    <lineage>
        <taxon>Eukaryota</taxon>
        <taxon>Amoebozoa</taxon>
        <taxon>Evosea</taxon>
        <taxon>Variosea</taxon>
        <taxon>Cavosteliida</taxon>
        <taxon>Cavosteliaceae</taxon>
        <taxon>Planoprotostelium</taxon>
    </lineage>
</organism>
<dbReference type="InterPro" id="IPR036852">
    <property type="entry name" value="Peptidase_S8/S53_dom_sf"/>
</dbReference>
<dbReference type="SUPFAM" id="SSF54897">
    <property type="entry name" value="Protease propeptides/inhibitors"/>
    <property type="match status" value="1"/>
</dbReference>
<evidence type="ECO:0000256" key="5">
    <source>
        <dbReference type="ARBA" id="ARBA00022837"/>
    </source>
</evidence>
<protein>
    <recommendedName>
        <fullName evidence="9">Peptidase S53 domain-containing protein</fullName>
    </recommendedName>
</protein>
<dbReference type="SMART" id="SM00944">
    <property type="entry name" value="Pro-kuma_activ"/>
    <property type="match status" value="1"/>
</dbReference>
<dbReference type="Pfam" id="PF00082">
    <property type="entry name" value="Peptidase_S8"/>
    <property type="match status" value="1"/>
</dbReference>
<dbReference type="GO" id="GO:0004252">
    <property type="term" value="F:serine-type endopeptidase activity"/>
    <property type="evidence" value="ECO:0007669"/>
    <property type="project" value="UniProtKB-UniRule"/>
</dbReference>
<dbReference type="PANTHER" id="PTHR14218:SF15">
    <property type="entry name" value="TRIPEPTIDYL-PEPTIDASE 1"/>
    <property type="match status" value="1"/>
</dbReference>
<dbReference type="InParanoid" id="A0A2P6NR90"/>
<feature type="transmembrane region" description="Helical" evidence="8">
    <location>
        <begin position="79"/>
        <end position="105"/>
    </location>
</feature>
<feature type="active site" description="Charge relay system" evidence="7">
    <location>
        <position position="730"/>
    </location>
</feature>
<comment type="caution">
    <text evidence="10">The sequence shown here is derived from an EMBL/GenBank/DDBJ whole genome shotgun (WGS) entry which is preliminary data.</text>
</comment>
<feature type="binding site" evidence="7">
    <location>
        <position position="772"/>
    </location>
    <ligand>
        <name>Ca(2+)</name>
        <dbReference type="ChEBI" id="CHEBI:29108"/>
    </ligand>
</feature>
<dbReference type="InterPro" id="IPR000209">
    <property type="entry name" value="Peptidase_S8/S53_dom"/>
</dbReference>
<evidence type="ECO:0000256" key="8">
    <source>
        <dbReference type="SAM" id="Phobius"/>
    </source>
</evidence>
<dbReference type="GO" id="GO:0046872">
    <property type="term" value="F:metal ion binding"/>
    <property type="evidence" value="ECO:0007669"/>
    <property type="project" value="UniProtKB-UniRule"/>
</dbReference>
<keyword evidence="4 7" id="KW-0720">Serine protease</keyword>
<accession>A0A2P6NR90</accession>
<keyword evidence="11" id="KW-1185">Reference proteome</keyword>
<evidence type="ECO:0000256" key="1">
    <source>
        <dbReference type="ARBA" id="ARBA00022670"/>
    </source>
</evidence>
<dbReference type="CDD" id="cd04056">
    <property type="entry name" value="Peptidases_S53"/>
    <property type="match status" value="1"/>
</dbReference>
<dbReference type="Gene3D" id="3.40.50.200">
    <property type="entry name" value="Peptidase S8/S53 domain"/>
    <property type="match status" value="1"/>
</dbReference>
<dbReference type="InterPro" id="IPR030400">
    <property type="entry name" value="Sedolisin_dom"/>
</dbReference>
<dbReference type="GO" id="GO:0006508">
    <property type="term" value="P:proteolysis"/>
    <property type="evidence" value="ECO:0007669"/>
    <property type="project" value="UniProtKB-KW"/>
</dbReference>
<dbReference type="InterPro" id="IPR015366">
    <property type="entry name" value="S53_propep"/>
</dbReference>
<keyword evidence="6" id="KW-0865">Zymogen</keyword>
<dbReference type="PANTHER" id="PTHR14218">
    <property type="entry name" value="PROTEASE S8 TRIPEPTIDYL PEPTIDASE I CLN2"/>
    <property type="match status" value="1"/>
</dbReference>
<feature type="binding site" evidence="7">
    <location>
        <position position="773"/>
    </location>
    <ligand>
        <name>Ca(2+)</name>
        <dbReference type="ChEBI" id="CHEBI:29108"/>
    </ligand>
</feature>
<dbReference type="OrthoDB" id="2919105at2759"/>
<dbReference type="InterPro" id="IPR050819">
    <property type="entry name" value="Tripeptidyl-peptidase_I"/>
</dbReference>
<evidence type="ECO:0000313" key="10">
    <source>
        <dbReference type="EMBL" id="PRP86479.1"/>
    </source>
</evidence>
<keyword evidence="3 7" id="KW-0378">Hydrolase</keyword>
<dbReference type="InterPro" id="IPR023828">
    <property type="entry name" value="Peptidase_S8_Ser-AS"/>
</dbReference>
<evidence type="ECO:0000256" key="7">
    <source>
        <dbReference type="PROSITE-ProRule" id="PRU01032"/>
    </source>
</evidence>
<proteinExistence type="predicted"/>
<dbReference type="PROSITE" id="PS51695">
    <property type="entry name" value="SEDOLISIN"/>
    <property type="match status" value="1"/>
</dbReference>
<dbReference type="AlphaFoldDB" id="A0A2P6NR90"/>
<name>A0A2P6NR90_9EUKA</name>
<dbReference type="Pfam" id="PF09286">
    <property type="entry name" value="Pro-kuma_activ"/>
    <property type="match status" value="1"/>
</dbReference>
<feature type="binding site" evidence="7">
    <location>
        <position position="797"/>
    </location>
    <ligand>
        <name>Ca(2+)</name>
        <dbReference type="ChEBI" id="CHEBI:29108"/>
    </ligand>
</feature>
<dbReference type="STRING" id="1890364.A0A2P6NR90"/>
<comment type="cofactor">
    <cofactor evidence="7">
        <name>Ca(2+)</name>
        <dbReference type="ChEBI" id="CHEBI:29108"/>
    </cofactor>
    <text evidence="7">Binds 1 Ca(2+) ion per subunit.</text>
</comment>
<dbReference type="PROSITE" id="PS00138">
    <property type="entry name" value="SUBTILASE_SER"/>
    <property type="match status" value="1"/>
</dbReference>
<evidence type="ECO:0000256" key="3">
    <source>
        <dbReference type="ARBA" id="ARBA00022801"/>
    </source>
</evidence>
<feature type="active site" description="Charge relay system" evidence="7">
    <location>
        <position position="510"/>
    </location>
</feature>
<evidence type="ECO:0000256" key="2">
    <source>
        <dbReference type="ARBA" id="ARBA00022723"/>
    </source>
</evidence>
<feature type="active site" description="Charge relay system" evidence="7">
    <location>
        <position position="506"/>
    </location>
</feature>
<feature type="domain" description="Peptidase S53" evidence="9">
    <location>
        <begin position="436"/>
        <end position="819"/>
    </location>
</feature>
<sequence length="820" mass="88954">MSTDSVTTSMSVPELTPSIFCADASQFFAEKKYILNILGGHLIQFFWLVVKWCIENGSLLSRPLEYAQQKNYSKDRACAAILAVTMARAQPLLLLLLALIATALAGRRVTLENVHHVPEGWSATQKRDGGDAPLTLTIALKQRNMEKLDLILTQVSDPTSPQYGRYLTREQVIDLVAPTSDSILQVTQWLRSQGASPTDIHLHESKDFIDVTLSHSAAERMLETTFVSYIHTTGRRAVKAANSYSVPHEISSLIDFVSGFRLPNMKWRKSFEKMGMTHASPLLHPRARESLPNDNSPAVIYVNALDGIASATILPRCKDGQVTTNAQQLCGEDDNDADVTISGFHVTAVELRGEKKIEYDIPVTKAKCSPCENNSTACTQSNSRNNLPSGTVYCSVYLPGLTNYLPTYLLVTSQFSDDSQSVVGNASALSFSTSTFVTPKNLFELYNVPANLRVTNPASTQSVAEFLGQYYDPADLKKFFRLMGLPDTSDLVTVIGPNNVTNPGGEATLDIEYIMGLAVGSPTTFWSLPGLYQGQEPFLQWITDVLNSANPPLVHSISYGDDENTLSVEYVLRVNAEFKKAGVRGITLLFSSGDNGVFGGNLFTECTSFTPSFPASSPYVTAVGATLFSTETLPVCAENFAGFEFPCNDVGETTSSTSSGSRISSGGGYSIIFPRPSYQRAAVNNYNQYITDIPTSFYNTTGRVYPDISAIGHNFVVILDEEISPIDGTSASAPVIAGLITLLNDARLNAGKGPLGFLNPWLYGLSSDHFNDIVTGDNSCSELPWVCCDYGFPAKPGYDAVTGLGSPNFAALLKSALSHN</sequence>
<evidence type="ECO:0000256" key="4">
    <source>
        <dbReference type="ARBA" id="ARBA00022825"/>
    </source>
</evidence>
<dbReference type="GO" id="GO:0008240">
    <property type="term" value="F:tripeptidyl-peptidase activity"/>
    <property type="evidence" value="ECO:0007669"/>
    <property type="project" value="TreeGrafter"/>
</dbReference>
<keyword evidence="8" id="KW-0812">Transmembrane</keyword>
<feature type="binding site" evidence="7">
    <location>
        <position position="799"/>
    </location>
    <ligand>
        <name>Ca(2+)</name>
        <dbReference type="ChEBI" id="CHEBI:29108"/>
    </ligand>
</feature>
<keyword evidence="1 7" id="KW-0645">Protease</keyword>
<dbReference type="SUPFAM" id="SSF52743">
    <property type="entry name" value="Subtilisin-like"/>
    <property type="match status" value="1"/>
</dbReference>
<dbReference type="CDD" id="cd11377">
    <property type="entry name" value="Pro-peptidase_S53"/>
    <property type="match status" value="1"/>
</dbReference>
<keyword evidence="8" id="KW-0472">Membrane</keyword>
<dbReference type="EMBL" id="MDYQ01000030">
    <property type="protein sequence ID" value="PRP86479.1"/>
    <property type="molecule type" value="Genomic_DNA"/>
</dbReference>
<dbReference type="Proteomes" id="UP000241769">
    <property type="component" value="Unassembled WGS sequence"/>
</dbReference>
<keyword evidence="5 7" id="KW-0106">Calcium</keyword>
<evidence type="ECO:0000259" key="9">
    <source>
        <dbReference type="PROSITE" id="PS51695"/>
    </source>
</evidence>
<reference evidence="10 11" key="1">
    <citation type="journal article" date="2018" name="Genome Biol. Evol.">
        <title>Multiple Roots of Fruiting Body Formation in Amoebozoa.</title>
        <authorList>
            <person name="Hillmann F."/>
            <person name="Forbes G."/>
            <person name="Novohradska S."/>
            <person name="Ferling I."/>
            <person name="Riege K."/>
            <person name="Groth M."/>
            <person name="Westermann M."/>
            <person name="Marz M."/>
            <person name="Spaller T."/>
            <person name="Winckler T."/>
            <person name="Schaap P."/>
            <person name="Glockner G."/>
        </authorList>
    </citation>
    <scope>NUCLEOTIDE SEQUENCE [LARGE SCALE GENOMIC DNA]</scope>
    <source>
        <strain evidence="10 11">Jena</strain>
    </source>
</reference>